<organism evidence="1 2">
    <name type="scientific">Leuconostoc carnosum (strain JB16)</name>
    <dbReference type="NCBI Taxonomy" id="1229758"/>
    <lineage>
        <taxon>Bacteria</taxon>
        <taxon>Bacillati</taxon>
        <taxon>Bacillota</taxon>
        <taxon>Bacilli</taxon>
        <taxon>Lactobacillales</taxon>
        <taxon>Lactobacillaceae</taxon>
        <taxon>Leuconostoc</taxon>
    </lineage>
</organism>
<dbReference type="HOGENOM" id="CLU_859967_0_0_9"/>
<protein>
    <recommendedName>
        <fullName evidence="3">Schlafen group 3-like DNA/RNA helicase domain-containing protein</fullName>
    </recommendedName>
</protein>
<proteinExistence type="predicted"/>
<reference evidence="1 2" key="1">
    <citation type="journal article" date="2012" name="J. Bacteriol.">
        <title>Complete genome sequence of Leuconostoc carnosum strain JB16, isolated from Kimchi.</title>
        <authorList>
            <person name="Jung J.Y."/>
            <person name="Lee S.H."/>
            <person name="Jeon C.O."/>
        </authorList>
    </citation>
    <scope>NUCLEOTIDE SEQUENCE [LARGE SCALE GENOMIC DNA]</scope>
    <source>
        <strain evidence="1 2">JB16</strain>
    </source>
</reference>
<dbReference type="KEGG" id="lcn:C270_02725"/>
<keyword evidence="2" id="KW-1185">Reference proteome</keyword>
<evidence type="ECO:0008006" key="3">
    <source>
        <dbReference type="Google" id="ProtNLM"/>
    </source>
</evidence>
<evidence type="ECO:0000313" key="2">
    <source>
        <dbReference type="Proteomes" id="UP000006299"/>
    </source>
</evidence>
<dbReference type="Gene3D" id="3.40.50.300">
    <property type="entry name" value="P-loop containing nucleotide triphosphate hydrolases"/>
    <property type="match status" value="1"/>
</dbReference>
<name>K0D9F8_LEUCJ</name>
<dbReference type="SUPFAM" id="SSF52540">
    <property type="entry name" value="P-loop containing nucleoside triphosphate hydrolases"/>
    <property type="match status" value="1"/>
</dbReference>
<dbReference type="EMBL" id="CP003851">
    <property type="protein sequence ID" value="AFT81458.1"/>
    <property type="molecule type" value="Genomic_DNA"/>
</dbReference>
<dbReference type="InterPro" id="IPR027417">
    <property type="entry name" value="P-loop_NTPase"/>
</dbReference>
<dbReference type="AlphaFoldDB" id="K0D9F8"/>
<dbReference type="Pfam" id="PF13604">
    <property type="entry name" value="AAA_30"/>
    <property type="match status" value="1"/>
</dbReference>
<dbReference type="STRING" id="1229758.C270_02725"/>
<sequence>MKGAMLKTANLRTIADNVDQVAIRQYLINRGILSLREQELQGIVRLVSYFAGEQVDLNHVYIGYSMPEISKEFDLLLFDKSHHIINIELKSDVNYAEEKVEKQLINNKYYLAAVATSVKLFTYNSDSDRLYTLNHQNKLTSFSMLSMASFLNSEFYKRMIAFKSVDLGDLDQIFNAKSYLVSPFQQTFEFLKGNYTLTHHQRLLQDEMLATQNSGIYAVRTPAGIGKPLMLYDTFKQVRKVNAALLVHVGKLNATQEGLRRHQGWQILPIRQFIKKLKAAKLQAFDYIFVDEAQKLSVKNVNTMCRYFAKNTAIVFLIGDPNQKSKTSDNNNYYFSTIMPAFGNENVKALKLTHSAFDTKK</sequence>
<gene>
    <name evidence="1" type="ordered locus">C270_02725</name>
</gene>
<dbReference type="eggNOG" id="COG0507">
    <property type="taxonomic scope" value="Bacteria"/>
</dbReference>
<accession>K0D9F8</accession>
<dbReference type="PATRIC" id="fig|1229758.3.peg.545"/>
<dbReference type="Proteomes" id="UP000006299">
    <property type="component" value="Chromosome"/>
</dbReference>
<evidence type="ECO:0000313" key="1">
    <source>
        <dbReference type="EMBL" id="AFT81458.1"/>
    </source>
</evidence>